<sequence>MMLKLSLFLFLLTTNAFSISVLVSKQSIGFEQVLKASKLRLMSVPELKKACIPLTLKQVQNNKYITTHYINKNSIICQKDVKTYTKQSVVFKFGGLEIEKKGKIVFENDEFIRIKKEDGTIEKIYKDGRLK</sequence>
<reference evidence="2 3" key="1">
    <citation type="submission" date="2017-01" db="EMBL/GenBank/DDBJ databases">
        <title>Genome sequencing of Arcobacter sp. LPB0137.</title>
        <authorList>
            <person name="Lee G.-W."/>
            <person name="Yi H."/>
        </authorList>
    </citation>
    <scope>NUCLEOTIDE SEQUENCE [LARGE SCALE GENOMIC DNA]</scope>
    <source>
        <strain evidence="2 3">LPB0137</strain>
    </source>
</reference>
<feature type="chain" id="PRO_5013337887" description="Flagellar P ring chaperone FlgA" evidence="1">
    <location>
        <begin position="19"/>
        <end position="131"/>
    </location>
</feature>
<keyword evidence="3" id="KW-1185">Reference proteome</keyword>
<dbReference type="AlphaFoldDB" id="A0A1P8KPB4"/>
<evidence type="ECO:0000313" key="3">
    <source>
        <dbReference type="Proteomes" id="UP000186074"/>
    </source>
</evidence>
<dbReference type="EMBL" id="CP019070">
    <property type="protein sequence ID" value="APW66390.1"/>
    <property type="molecule type" value="Genomic_DNA"/>
</dbReference>
<accession>A0A1P8KPB4</accession>
<keyword evidence="1" id="KW-0732">Signal</keyword>
<proteinExistence type="predicted"/>
<evidence type="ECO:0000313" key="2">
    <source>
        <dbReference type="EMBL" id="APW66390.1"/>
    </source>
</evidence>
<organism evidence="2 3">
    <name type="scientific">Poseidonibacter parvus</name>
    <dbReference type="NCBI Taxonomy" id="1850254"/>
    <lineage>
        <taxon>Bacteria</taxon>
        <taxon>Pseudomonadati</taxon>
        <taxon>Campylobacterota</taxon>
        <taxon>Epsilonproteobacteria</taxon>
        <taxon>Campylobacterales</taxon>
        <taxon>Arcobacteraceae</taxon>
        <taxon>Poseidonibacter</taxon>
    </lineage>
</organism>
<dbReference type="KEGG" id="alp:LPB137_11285"/>
<protein>
    <recommendedName>
        <fullName evidence="4">Flagellar P ring chaperone FlgA</fullName>
    </recommendedName>
</protein>
<dbReference type="OrthoDB" id="5348803at2"/>
<feature type="signal peptide" evidence="1">
    <location>
        <begin position="1"/>
        <end position="18"/>
    </location>
</feature>
<evidence type="ECO:0000256" key="1">
    <source>
        <dbReference type="SAM" id="SignalP"/>
    </source>
</evidence>
<name>A0A1P8KPB4_9BACT</name>
<dbReference type="STRING" id="1850254.LPB137_11285"/>
<evidence type="ECO:0008006" key="4">
    <source>
        <dbReference type="Google" id="ProtNLM"/>
    </source>
</evidence>
<gene>
    <name evidence="2" type="ORF">LPB137_11285</name>
</gene>
<dbReference type="Proteomes" id="UP000186074">
    <property type="component" value="Chromosome"/>
</dbReference>